<evidence type="ECO:0000313" key="2">
    <source>
        <dbReference type="Proteomes" id="UP000814140"/>
    </source>
</evidence>
<comment type="caution">
    <text evidence="1">The sequence shown here is derived from an EMBL/GenBank/DDBJ whole genome shotgun (WGS) entry which is preliminary data.</text>
</comment>
<reference evidence="1" key="1">
    <citation type="submission" date="2021-03" db="EMBL/GenBank/DDBJ databases">
        <authorList>
            <consortium name="DOE Joint Genome Institute"/>
            <person name="Ahrendt S."/>
            <person name="Looney B.P."/>
            <person name="Miyauchi S."/>
            <person name="Morin E."/>
            <person name="Drula E."/>
            <person name="Courty P.E."/>
            <person name="Chicoki N."/>
            <person name="Fauchery L."/>
            <person name="Kohler A."/>
            <person name="Kuo A."/>
            <person name="Labutti K."/>
            <person name="Pangilinan J."/>
            <person name="Lipzen A."/>
            <person name="Riley R."/>
            <person name="Andreopoulos W."/>
            <person name="He G."/>
            <person name="Johnson J."/>
            <person name="Barry K.W."/>
            <person name="Grigoriev I.V."/>
            <person name="Nagy L."/>
            <person name="Hibbett D."/>
            <person name="Henrissat B."/>
            <person name="Matheny P.B."/>
            <person name="Labbe J."/>
            <person name="Martin F."/>
        </authorList>
    </citation>
    <scope>NUCLEOTIDE SEQUENCE</scope>
    <source>
        <strain evidence="1">HHB10654</strain>
    </source>
</reference>
<keyword evidence="2" id="KW-1185">Reference proteome</keyword>
<reference evidence="1" key="2">
    <citation type="journal article" date="2022" name="New Phytol.">
        <title>Evolutionary transition to the ectomycorrhizal habit in the genomes of a hyperdiverse lineage of mushroom-forming fungi.</title>
        <authorList>
            <person name="Looney B."/>
            <person name="Miyauchi S."/>
            <person name="Morin E."/>
            <person name="Drula E."/>
            <person name="Courty P.E."/>
            <person name="Kohler A."/>
            <person name="Kuo A."/>
            <person name="LaButti K."/>
            <person name="Pangilinan J."/>
            <person name="Lipzen A."/>
            <person name="Riley R."/>
            <person name="Andreopoulos W."/>
            <person name="He G."/>
            <person name="Johnson J."/>
            <person name="Nolan M."/>
            <person name="Tritt A."/>
            <person name="Barry K.W."/>
            <person name="Grigoriev I.V."/>
            <person name="Nagy L.G."/>
            <person name="Hibbett D."/>
            <person name="Henrissat B."/>
            <person name="Matheny P.B."/>
            <person name="Labbe J."/>
            <person name="Martin F.M."/>
        </authorList>
    </citation>
    <scope>NUCLEOTIDE SEQUENCE</scope>
    <source>
        <strain evidence="1">HHB10654</strain>
    </source>
</reference>
<dbReference type="EMBL" id="MU277200">
    <property type="protein sequence ID" value="KAI0064007.1"/>
    <property type="molecule type" value="Genomic_DNA"/>
</dbReference>
<gene>
    <name evidence="1" type="ORF">BV25DRAFT_1837185</name>
</gene>
<organism evidence="1 2">
    <name type="scientific">Artomyces pyxidatus</name>
    <dbReference type="NCBI Taxonomy" id="48021"/>
    <lineage>
        <taxon>Eukaryota</taxon>
        <taxon>Fungi</taxon>
        <taxon>Dikarya</taxon>
        <taxon>Basidiomycota</taxon>
        <taxon>Agaricomycotina</taxon>
        <taxon>Agaricomycetes</taxon>
        <taxon>Russulales</taxon>
        <taxon>Auriscalpiaceae</taxon>
        <taxon>Artomyces</taxon>
    </lineage>
</organism>
<sequence>MSSGITTRSHTKPRRSQRLNTDPSTPTRRGRSTARMMCVEVPARPSKRRRVASDPADGDPAPKTTPKHKDAAPKHGAPSSSTSPPKRLDGGSVREQQYLDTERRLAEVEARVEELNRALDAHTADSAADALAHLEDSFACPLCLDVMTCPYSLVAYRCGHSFCALCLLKWYFSRLHGCGQWHDPVDCPLCRAPAPSPLVTDEPRPDWTCPFLPNRALDALLRDAVERVRAAEEPQAPPSRKKRGRKKASSPPSAPLAGWADSGHRRADWLARDAMGRDEMQAVVNAWSELGSHECLAIKARLAV</sequence>
<proteinExistence type="predicted"/>
<protein>
    <submittedName>
        <fullName evidence="1">Uncharacterized protein</fullName>
    </submittedName>
</protein>
<evidence type="ECO:0000313" key="1">
    <source>
        <dbReference type="EMBL" id="KAI0064007.1"/>
    </source>
</evidence>
<accession>A0ACB8T679</accession>
<name>A0ACB8T679_9AGAM</name>
<dbReference type="Proteomes" id="UP000814140">
    <property type="component" value="Unassembled WGS sequence"/>
</dbReference>